<comment type="similarity">
    <text evidence="2">Belongs to the oxygen-dependent FAD-linked oxidoreductase family.</text>
</comment>
<dbReference type="InterPro" id="IPR036318">
    <property type="entry name" value="FAD-bd_PCMH-like_sf"/>
</dbReference>
<dbReference type="SUPFAM" id="SSF56176">
    <property type="entry name" value="FAD-binding/transporter-associated domain-like"/>
    <property type="match status" value="1"/>
</dbReference>
<dbReference type="Gene3D" id="3.40.462.20">
    <property type="match status" value="1"/>
</dbReference>
<dbReference type="PANTHER" id="PTHR42973:SF39">
    <property type="entry name" value="FAD-BINDING PCMH-TYPE DOMAIN-CONTAINING PROTEIN"/>
    <property type="match status" value="1"/>
</dbReference>
<sequence>MGSSTLVDELKAALNGAEIVTSDSPAYTGSIARWSDTAIKQAAVVVYPRNTTEVSQTVKLSTAHSTPLVVAGGRHSTGGDSSITSGLVIDLSRMRAVTVDAAAKTITAQGGCTWQDVDEGAAAHGLATVGGTVNHTGVGGLTLGGGYGFLSGLHGLAVDNLLAVEIVLADGAVARASDAEHADLFWAVRGAGAAFGCVTAFTFRAHELPARRVFMGVLAWPLAFAPKVIEFANGVARDDDDGKTVVHVMLISPPDLGGQVAVSATVFHAAPEAEAREKLKPLLESDPRPLLDLTQERPYEEVNGVLAASTPHGGRKSIKGATFGRPLRVEKFEKTAKVYEGMIKEVPSAARSMVAFEFMNPGKVCERRVEEMAMPHRSARLQGAVLTLWEGEENDSVVREWARKIAAVMSEPGEEDVGKENFEYVNYDGKLMSLFFIADPSLIFVGTDSGPEKVYGPNYGRLMELKAKYDPQNVFKKNIDIKAAV</sequence>
<evidence type="ECO:0000313" key="7">
    <source>
        <dbReference type="EMBL" id="KAF4307736.1"/>
    </source>
</evidence>
<dbReference type="AlphaFoldDB" id="A0A8H4N6I5"/>
<dbReference type="InterPro" id="IPR050416">
    <property type="entry name" value="FAD-linked_Oxidoreductase"/>
</dbReference>
<evidence type="ECO:0000256" key="4">
    <source>
        <dbReference type="ARBA" id="ARBA00022827"/>
    </source>
</evidence>
<reference evidence="7" key="1">
    <citation type="submission" date="2020-04" db="EMBL/GenBank/DDBJ databases">
        <title>Genome Assembly and Annotation of Botryosphaeria dothidea sdau 11-99, a Latent Pathogen of Apple Fruit Ring Rot in China.</title>
        <authorList>
            <person name="Yu C."/>
            <person name="Diao Y."/>
            <person name="Lu Q."/>
            <person name="Zhao J."/>
            <person name="Cui S."/>
            <person name="Peng C."/>
            <person name="He B."/>
            <person name="Liu H."/>
        </authorList>
    </citation>
    <scope>NUCLEOTIDE SEQUENCE [LARGE SCALE GENOMIC DNA]</scope>
    <source>
        <strain evidence="7">Sdau11-99</strain>
    </source>
</reference>
<evidence type="ECO:0000256" key="3">
    <source>
        <dbReference type="ARBA" id="ARBA00022630"/>
    </source>
</evidence>
<dbReference type="OrthoDB" id="415825at2759"/>
<feature type="domain" description="FAD-binding PCMH-type" evidence="6">
    <location>
        <begin position="38"/>
        <end position="208"/>
    </location>
</feature>
<dbReference type="InterPro" id="IPR016167">
    <property type="entry name" value="FAD-bd_PCMH_sub1"/>
</dbReference>
<dbReference type="PROSITE" id="PS51387">
    <property type="entry name" value="FAD_PCMH"/>
    <property type="match status" value="1"/>
</dbReference>
<evidence type="ECO:0000256" key="2">
    <source>
        <dbReference type="ARBA" id="ARBA00005466"/>
    </source>
</evidence>
<dbReference type="InterPro" id="IPR016166">
    <property type="entry name" value="FAD-bd_PCMH"/>
</dbReference>
<dbReference type="PANTHER" id="PTHR42973">
    <property type="entry name" value="BINDING OXIDOREDUCTASE, PUTATIVE (AFU_ORTHOLOGUE AFUA_1G17690)-RELATED"/>
    <property type="match status" value="1"/>
</dbReference>
<dbReference type="GO" id="GO:0016491">
    <property type="term" value="F:oxidoreductase activity"/>
    <property type="evidence" value="ECO:0007669"/>
    <property type="project" value="UniProtKB-KW"/>
</dbReference>
<evidence type="ECO:0000256" key="1">
    <source>
        <dbReference type="ARBA" id="ARBA00001974"/>
    </source>
</evidence>
<dbReference type="Pfam" id="PF01565">
    <property type="entry name" value="FAD_binding_4"/>
    <property type="match status" value="1"/>
</dbReference>
<dbReference type="Gene3D" id="3.30.465.10">
    <property type="match status" value="1"/>
</dbReference>
<evidence type="ECO:0000256" key="5">
    <source>
        <dbReference type="ARBA" id="ARBA00023002"/>
    </source>
</evidence>
<dbReference type="GO" id="GO:0071949">
    <property type="term" value="F:FAD binding"/>
    <property type="evidence" value="ECO:0007669"/>
    <property type="project" value="InterPro"/>
</dbReference>
<evidence type="ECO:0000259" key="6">
    <source>
        <dbReference type="PROSITE" id="PS51387"/>
    </source>
</evidence>
<dbReference type="InterPro" id="IPR006094">
    <property type="entry name" value="Oxid_FAD_bind_N"/>
</dbReference>
<accession>A0A8H4N6I5</accession>
<proteinExistence type="inferred from homology"/>
<dbReference type="InterPro" id="IPR012951">
    <property type="entry name" value="BBE"/>
</dbReference>
<name>A0A8H4N6I5_9PEZI</name>
<dbReference type="Pfam" id="PF08031">
    <property type="entry name" value="BBE"/>
    <property type="match status" value="1"/>
</dbReference>
<keyword evidence="8" id="KW-1185">Reference proteome</keyword>
<dbReference type="Gene3D" id="3.30.43.10">
    <property type="entry name" value="Uridine Diphospho-n-acetylenolpyruvylglucosamine Reductase, domain 2"/>
    <property type="match status" value="1"/>
</dbReference>
<protein>
    <submittedName>
        <fullName evidence="7">6-hydroxy-d-nicotine oxidase</fullName>
    </submittedName>
</protein>
<gene>
    <name evidence="7" type="ORF">GTA08_BOTSDO04354</name>
</gene>
<organism evidence="7 8">
    <name type="scientific">Botryosphaeria dothidea</name>
    <dbReference type="NCBI Taxonomy" id="55169"/>
    <lineage>
        <taxon>Eukaryota</taxon>
        <taxon>Fungi</taxon>
        <taxon>Dikarya</taxon>
        <taxon>Ascomycota</taxon>
        <taxon>Pezizomycotina</taxon>
        <taxon>Dothideomycetes</taxon>
        <taxon>Dothideomycetes incertae sedis</taxon>
        <taxon>Botryosphaeriales</taxon>
        <taxon>Botryosphaeriaceae</taxon>
        <taxon>Botryosphaeria</taxon>
    </lineage>
</organism>
<keyword evidence="3" id="KW-0285">Flavoprotein</keyword>
<dbReference type="EMBL" id="WWBZ02000022">
    <property type="protein sequence ID" value="KAF4307736.1"/>
    <property type="molecule type" value="Genomic_DNA"/>
</dbReference>
<keyword evidence="4" id="KW-0274">FAD</keyword>
<comment type="caution">
    <text evidence="7">The sequence shown here is derived from an EMBL/GenBank/DDBJ whole genome shotgun (WGS) entry which is preliminary data.</text>
</comment>
<dbReference type="Proteomes" id="UP000572817">
    <property type="component" value="Unassembled WGS sequence"/>
</dbReference>
<comment type="cofactor">
    <cofactor evidence="1">
        <name>FAD</name>
        <dbReference type="ChEBI" id="CHEBI:57692"/>
    </cofactor>
</comment>
<evidence type="ECO:0000313" key="8">
    <source>
        <dbReference type="Proteomes" id="UP000572817"/>
    </source>
</evidence>
<keyword evidence="5" id="KW-0560">Oxidoreductase</keyword>
<dbReference type="InterPro" id="IPR016169">
    <property type="entry name" value="FAD-bd_PCMH_sub2"/>
</dbReference>